<dbReference type="Pfam" id="PF00505">
    <property type="entry name" value="HMG_box"/>
    <property type="match status" value="1"/>
</dbReference>
<protein>
    <recommendedName>
        <fullName evidence="2">HMG box domain-containing protein</fullName>
    </recommendedName>
</protein>
<dbReference type="PANTHER" id="PTHR46691:SF1">
    <property type="entry name" value="AT-RICH INTERACTIVE DOMAIN-CONTAINING PROTEIN 2"/>
    <property type="match status" value="1"/>
</dbReference>
<dbReference type="AlphaFoldDB" id="A9NUT6"/>
<sequence>MDNGITYQLLVDPKQPTKRKKNMVDPAQLFGVDPGAYVGQTVTGAVDQRFDNGYLVTVVVGSEKLKGVLYHVPTESTVQQYAMVPGLMSNVGCDALGLEVQVTKKRKERIPKRDPSAPRLSKTGYKFFYVEQCARLKKTYAQTDREIVTTVNDLWNKLSDNEKMQYIERSQQDKKRRKTQIMTYKERMKLQDCSEGYNGDKTSEVIGQKIEGNGTTSYFHDNSYDYHVSLDAEADANSFHSHQQRGIPSEVTGIPVADHGAYSGEGDKSVYSVCFPPPEISAPNFGGSSLQQTYVGSGDQCFYQTQSSAFQSSFMPYPMTPDQIYWMQGGQSYNIQDGQTLSLYPQNPFI</sequence>
<proteinExistence type="evidence at transcript level"/>
<dbReference type="EMBL" id="EF085089">
    <property type="protein sequence ID" value="ABK24397.1"/>
    <property type="molecule type" value="mRNA"/>
</dbReference>
<evidence type="ECO:0000313" key="3">
    <source>
        <dbReference type="EMBL" id="ABK24397.1"/>
    </source>
</evidence>
<evidence type="ECO:0000259" key="2">
    <source>
        <dbReference type="PROSITE" id="PS50118"/>
    </source>
</evidence>
<evidence type="ECO:0000256" key="1">
    <source>
        <dbReference type="PROSITE-ProRule" id="PRU00267"/>
    </source>
</evidence>
<dbReference type="GO" id="GO:0005634">
    <property type="term" value="C:nucleus"/>
    <property type="evidence" value="ECO:0007669"/>
    <property type="project" value="UniProtKB-UniRule"/>
</dbReference>
<dbReference type="GO" id="GO:0003677">
    <property type="term" value="F:DNA binding"/>
    <property type="evidence" value="ECO:0007669"/>
    <property type="project" value="UniProtKB-UniRule"/>
</dbReference>
<dbReference type="SUPFAM" id="SSF47095">
    <property type="entry name" value="HMG-box"/>
    <property type="match status" value="1"/>
</dbReference>
<keyword evidence="1" id="KW-0238">DNA-binding</keyword>
<accession>A9NUT6</accession>
<dbReference type="PROSITE" id="PS50118">
    <property type="entry name" value="HMG_BOX_2"/>
    <property type="match status" value="1"/>
</dbReference>
<feature type="DNA-binding region" description="HMG box" evidence="1">
    <location>
        <begin position="118"/>
        <end position="185"/>
    </location>
</feature>
<name>A9NUT6_PICSI</name>
<dbReference type="SMART" id="SM00398">
    <property type="entry name" value="HMG"/>
    <property type="match status" value="1"/>
</dbReference>
<dbReference type="Gene3D" id="1.10.30.10">
    <property type="entry name" value="High mobility group box domain"/>
    <property type="match status" value="1"/>
</dbReference>
<organism evidence="3">
    <name type="scientific">Picea sitchensis</name>
    <name type="common">Sitka spruce</name>
    <name type="synonym">Pinus sitchensis</name>
    <dbReference type="NCBI Taxonomy" id="3332"/>
    <lineage>
        <taxon>Eukaryota</taxon>
        <taxon>Viridiplantae</taxon>
        <taxon>Streptophyta</taxon>
        <taxon>Embryophyta</taxon>
        <taxon>Tracheophyta</taxon>
        <taxon>Spermatophyta</taxon>
        <taxon>Pinopsida</taxon>
        <taxon>Pinidae</taxon>
        <taxon>Conifers I</taxon>
        <taxon>Pinales</taxon>
        <taxon>Pinaceae</taxon>
        <taxon>Picea</taxon>
    </lineage>
</organism>
<reference evidence="3" key="1">
    <citation type="journal article" date="2008" name="BMC Genomics">
        <title>A conifer genomics resource of 200,000 spruce (Picea spp.) ESTs and 6,464 high-quality, sequence-finished full-length cDNAs for Sitka spruce (Picea sitchensis).</title>
        <authorList>
            <person name="Ralph S.G."/>
            <person name="Chun H.J."/>
            <person name="Kolosova N."/>
            <person name="Cooper D."/>
            <person name="Oddy C."/>
            <person name="Ritland C.E."/>
            <person name="Kirkpatrick R."/>
            <person name="Moore R."/>
            <person name="Barber S."/>
            <person name="Holt R.A."/>
            <person name="Jones S.J."/>
            <person name="Marra M.A."/>
            <person name="Douglas C.J."/>
            <person name="Ritland K."/>
            <person name="Bohlmann J."/>
        </authorList>
    </citation>
    <scope>NUCLEOTIDE SEQUENCE</scope>
    <source>
        <tissue evidence="3">Bark</tissue>
    </source>
</reference>
<feature type="domain" description="HMG box" evidence="2">
    <location>
        <begin position="118"/>
        <end position="185"/>
    </location>
</feature>
<keyword evidence="1" id="KW-0539">Nucleus</keyword>
<dbReference type="InterPro" id="IPR009071">
    <property type="entry name" value="HMG_box_dom"/>
</dbReference>
<dbReference type="InterPro" id="IPR036910">
    <property type="entry name" value="HMG_box_dom_sf"/>
</dbReference>
<dbReference type="PANTHER" id="PTHR46691">
    <property type="entry name" value="HIGH MOBILITY GROUP B PROTEIN 9"/>
    <property type="match status" value="1"/>
</dbReference>